<feature type="compositionally biased region" description="Basic and acidic residues" evidence="1">
    <location>
        <begin position="563"/>
        <end position="579"/>
    </location>
</feature>
<evidence type="ECO:0000313" key="8">
    <source>
        <dbReference type="RefSeq" id="XP_065674326.1"/>
    </source>
</evidence>
<feature type="compositionally biased region" description="Basic and acidic residues" evidence="1">
    <location>
        <begin position="89"/>
        <end position="98"/>
    </location>
</feature>
<evidence type="ECO:0000313" key="9">
    <source>
        <dbReference type="RefSeq" id="XP_065674327.1"/>
    </source>
</evidence>
<organism evidence="2 5">
    <name type="scientific">Hydra vulgaris</name>
    <name type="common">Hydra</name>
    <name type="synonym">Hydra attenuata</name>
    <dbReference type="NCBI Taxonomy" id="6087"/>
    <lineage>
        <taxon>Eukaryota</taxon>
        <taxon>Metazoa</taxon>
        <taxon>Cnidaria</taxon>
        <taxon>Hydrozoa</taxon>
        <taxon>Hydroidolina</taxon>
        <taxon>Anthoathecata</taxon>
        <taxon>Aplanulata</taxon>
        <taxon>Hydridae</taxon>
        <taxon>Hydra</taxon>
    </lineage>
</organism>
<dbReference type="RefSeq" id="XP_065674325.1">
    <property type="nucleotide sequence ID" value="XM_065818253.1"/>
</dbReference>
<dbReference type="Proteomes" id="UP001652625">
    <property type="component" value="Chromosome 14"/>
</dbReference>
<dbReference type="RefSeq" id="XP_065674324.1">
    <property type="nucleotide sequence ID" value="XM_065818252.1"/>
</dbReference>
<keyword evidence="2" id="KW-1185">Reference proteome</keyword>
<dbReference type="RefSeq" id="XP_065674330.1">
    <property type="nucleotide sequence ID" value="XM_065818258.1"/>
</dbReference>
<dbReference type="GeneID" id="100215655"/>
<feature type="compositionally biased region" description="Basic and acidic residues" evidence="1">
    <location>
        <begin position="445"/>
        <end position="472"/>
    </location>
</feature>
<name>A0ABM4DIL5_HYDVU</name>
<dbReference type="RefSeq" id="XP_065674323.1">
    <property type="nucleotide sequence ID" value="XM_065818251.1"/>
</dbReference>
<evidence type="ECO:0000313" key="10">
    <source>
        <dbReference type="RefSeq" id="XP_065674328.1"/>
    </source>
</evidence>
<accession>A0ABM4DIL5</accession>
<evidence type="ECO:0000313" key="7">
    <source>
        <dbReference type="RefSeq" id="XP_065674325.1"/>
    </source>
</evidence>
<protein>
    <submittedName>
        <fullName evidence="3 4">Uncharacterized protein LOC100215655</fullName>
    </submittedName>
</protein>
<evidence type="ECO:0000313" key="12">
    <source>
        <dbReference type="RefSeq" id="XP_065674330.1"/>
    </source>
</evidence>
<feature type="compositionally biased region" description="Basic and acidic residues" evidence="1">
    <location>
        <begin position="150"/>
        <end position="165"/>
    </location>
</feature>
<evidence type="ECO:0000313" key="5">
    <source>
        <dbReference type="RefSeq" id="XP_065674323.1"/>
    </source>
</evidence>
<feature type="region of interest" description="Disordered" evidence="1">
    <location>
        <begin position="563"/>
        <end position="586"/>
    </location>
</feature>
<dbReference type="RefSeq" id="XP_065674321.1">
    <property type="nucleotide sequence ID" value="XM_065818249.1"/>
</dbReference>
<dbReference type="RefSeq" id="XP_065674322.1">
    <property type="nucleotide sequence ID" value="XM_065818250.1"/>
</dbReference>
<sequence>MRQKTSPLNHGVSRVTTMLPFKSQRHLLTSYSNLSEERERAQNNCIDRVSFDELSRKVDWLVEEVHYLRQIIGTYEKQRRSKSYNNDDQPSKSDRQHEFTGVSTPHYGRIYRPDINRSNSRSSYYDRESESSPFNQPRKNSFNLSTTEQEAIREKRNDIEHKGDTNDFASKMPHYSNLYREKRPSSEFSDSPRRRESDNDVSQNIVPMQEARLQTLFSTTNSINIAETIMLWQHGLNDIPPVIKWSTELKKMYREKIKDWFRVFHLFQTLCNGNIGLFISRYTNSLGHMMSVSQVASMCPNIDAAFESFLNMKSPASEFFPSFPTQEEISEKADKIHVLPRKINGRKVSAKDVIELWENGIGDIPPIKTWSKTQKFKQQSKISRWKKIVDIFKYQCHRDMKKFEEIYTDSHGCLLPVAAITTKFETIYGDELNITSKLMTVTTNDDDRHHDTNVKLPRHEGEGFRKRKHDDSQTPNEISYDDSIFDNQSPPFSTQNIEQISKTKNEDSCTDYKMQGFKSFTATKQTPTGYLTTENMDEIRRHSSSSSVSSRCEMLDRQFRYDSSRSNSFEKEPFRKQSDSDAPSNQTTVLDIKETARQNNENPIVHVVSPSVIIKEEEESSDEVEIIDSRFLGNYDKKTAEFSITFDNQSSPSNSDSETKEFTLDMSPEPIIPENISVLEAIELWKNGSANFKPIKDWSSSKKACNKLAQKIEDIFYIFQNVFKSDYATFKIMCTENNTLLTIDESLAKFSKPLKERTNEIDLCKPTANSMTFDFSHHKTVSANSDVLYLLPRKINGKKVNARDVLQLWYYGLNKIPPVKNWSAQQKSVQQSKISRWKKIVDLYERDYKGDWDLFEKTYSNGNGQLIPITAIIAKREEELLRNTSDGSMVIQYKSYSSQPYDTLTSV</sequence>
<dbReference type="RefSeq" id="XP_065674329.1">
    <property type="nucleotide sequence ID" value="XM_065818257.1"/>
</dbReference>
<evidence type="ECO:0000313" key="6">
    <source>
        <dbReference type="RefSeq" id="XP_065674324.1"/>
    </source>
</evidence>
<evidence type="ECO:0000313" key="3">
    <source>
        <dbReference type="RefSeq" id="XP_065674321.1"/>
    </source>
</evidence>
<feature type="compositionally biased region" description="Basic and acidic residues" evidence="1">
    <location>
        <begin position="179"/>
        <end position="198"/>
    </location>
</feature>
<dbReference type="RefSeq" id="XP_065674327.1">
    <property type="nucleotide sequence ID" value="XM_065818255.1"/>
</dbReference>
<evidence type="ECO:0000313" key="2">
    <source>
        <dbReference type="Proteomes" id="UP001652625"/>
    </source>
</evidence>
<reference evidence="3 4" key="1">
    <citation type="submission" date="2025-05" db="UniProtKB">
        <authorList>
            <consortium name="RefSeq"/>
        </authorList>
    </citation>
    <scope>IDENTIFICATION</scope>
</reference>
<feature type="compositionally biased region" description="Polar residues" evidence="1">
    <location>
        <begin position="133"/>
        <end position="149"/>
    </location>
</feature>
<dbReference type="RefSeq" id="XP_065674328.1">
    <property type="nucleotide sequence ID" value="XM_065818256.1"/>
</dbReference>
<evidence type="ECO:0000313" key="4">
    <source>
        <dbReference type="RefSeq" id="XP_065674322.1"/>
    </source>
</evidence>
<gene>
    <name evidence="3 4 5 6 7 8 9 10 11 12" type="primary">LOC100215655</name>
</gene>
<dbReference type="RefSeq" id="XP_065674326.1">
    <property type="nucleotide sequence ID" value="XM_065818254.1"/>
</dbReference>
<proteinExistence type="predicted"/>
<feature type="region of interest" description="Disordered" evidence="1">
    <location>
        <begin position="78"/>
        <end position="205"/>
    </location>
</feature>
<evidence type="ECO:0000313" key="11">
    <source>
        <dbReference type="RefSeq" id="XP_065674329.1"/>
    </source>
</evidence>
<feature type="region of interest" description="Disordered" evidence="1">
    <location>
        <begin position="445"/>
        <end position="475"/>
    </location>
</feature>
<evidence type="ECO:0000256" key="1">
    <source>
        <dbReference type="SAM" id="MobiDB-lite"/>
    </source>
</evidence>